<proteinExistence type="predicted"/>
<evidence type="ECO:0000313" key="1">
    <source>
        <dbReference type="EMBL" id="MFM0108903.1"/>
    </source>
</evidence>
<sequence>MSCIQRLADRVAPLRKASMAALLVLLVIAVFVAPFFTERNSPMGRIAQDLLLSLILLTGVVTATERPKASVLIALVALVAIAVRGASWVFPADLTLALRDETTLLAAGLISVTIAMSVFAPGKVTFDRIHGAIALYILVGVIWAEAYQLVSILLHKAFHSATLDQNSESVSTWIYFSFTTLTTAGYGDIVPVAPQARSLANLEALIGQLYPAIVLARLVSLHSTGGSPGEDKP</sequence>
<reference evidence="1 2" key="1">
    <citation type="journal article" date="2024" name="Chem. Sci.">
        <title>Discovery of megapolipeptins by genome mining of a Burkholderiales bacteria collection.</title>
        <authorList>
            <person name="Paulo B.S."/>
            <person name="Recchia M.J.J."/>
            <person name="Lee S."/>
            <person name="Fergusson C.H."/>
            <person name="Romanowski S.B."/>
            <person name="Hernandez A."/>
            <person name="Krull N."/>
            <person name="Liu D.Y."/>
            <person name="Cavanagh H."/>
            <person name="Bos A."/>
            <person name="Gray C.A."/>
            <person name="Murphy B.T."/>
            <person name="Linington R.G."/>
            <person name="Eustaquio A.S."/>
        </authorList>
    </citation>
    <scope>NUCLEOTIDE SEQUENCE [LARGE SCALE GENOMIC DNA]</scope>
    <source>
        <strain evidence="1 2">RL18-126-BIB-B</strain>
    </source>
</reference>
<keyword evidence="2" id="KW-1185">Reference proteome</keyword>
<dbReference type="Proteomes" id="UP001629235">
    <property type="component" value="Unassembled WGS sequence"/>
</dbReference>
<gene>
    <name evidence="1" type="ORF">PQR01_37325</name>
</gene>
<dbReference type="EMBL" id="JAQQDW010000148">
    <property type="protein sequence ID" value="MFM0108903.1"/>
    <property type="molecule type" value="Genomic_DNA"/>
</dbReference>
<accession>A0ACC7NMV4</accession>
<keyword evidence="1" id="KW-0407">Ion channel</keyword>
<keyword evidence="1" id="KW-0406">Ion transport</keyword>
<protein>
    <submittedName>
        <fullName evidence="1">Potassium channel family protein</fullName>
    </submittedName>
</protein>
<comment type="caution">
    <text evidence="1">The sequence shown here is derived from an EMBL/GenBank/DDBJ whole genome shotgun (WGS) entry which is preliminary data.</text>
</comment>
<organism evidence="1 2">
    <name type="scientific">Paraburkholderia rhynchosiae</name>
    <dbReference type="NCBI Taxonomy" id="487049"/>
    <lineage>
        <taxon>Bacteria</taxon>
        <taxon>Pseudomonadati</taxon>
        <taxon>Pseudomonadota</taxon>
        <taxon>Betaproteobacteria</taxon>
        <taxon>Burkholderiales</taxon>
        <taxon>Burkholderiaceae</taxon>
        <taxon>Paraburkholderia</taxon>
    </lineage>
</organism>
<evidence type="ECO:0000313" key="2">
    <source>
        <dbReference type="Proteomes" id="UP001629235"/>
    </source>
</evidence>
<keyword evidence="1" id="KW-0813">Transport</keyword>
<name>A0ACC7NMV4_9BURK</name>